<dbReference type="Proteomes" id="UP001150603">
    <property type="component" value="Unassembled WGS sequence"/>
</dbReference>
<gene>
    <name evidence="1" type="ORF">FBU59_001023</name>
</gene>
<evidence type="ECO:0000313" key="2">
    <source>
        <dbReference type="Proteomes" id="UP001150603"/>
    </source>
</evidence>
<protein>
    <submittedName>
        <fullName evidence="1">Uncharacterized protein</fullName>
    </submittedName>
</protein>
<keyword evidence="2" id="KW-1185">Reference proteome</keyword>
<name>A0ACC1JFB0_9FUNG</name>
<sequence>MHGIGNVAHFPILSGAKVVQLREFDAHACLKAIDKYRPSVLLATHELLLDIYEAATRTAMGSLKLLGSEGQGFSADSVQVIFLREFRAPNAFKQKLAALFQARLVELYGYTETGLVAGVIAECPALPDSVGLLCPNVTARIVLDGRDLEAGQCGEILVKTPRLMMGYLGQQGTNSLDDGFFRTGDFGTVTESGVVVVKARFQDVIRLESGYVTPGEIEEEVRSRLKVSDCSVIKVKRESGFDAPFVFVARDGADGLDTSVAELIASFENMYPGIRGRLVDAIPRTTTGEVARSELMSLL</sequence>
<reference evidence="1" key="1">
    <citation type="submission" date="2022-07" db="EMBL/GenBank/DDBJ databases">
        <title>Phylogenomic reconstructions and comparative analyses of Kickxellomycotina fungi.</title>
        <authorList>
            <person name="Reynolds N.K."/>
            <person name="Stajich J.E."/>
            <person name="Barry K."/>
            <person name="Grigoriev I.V."/>
            <person name="Crous P."/>
            <person name="Smith M.E."/>
        </authorList>
    </citation>
    <scope>NUCLEOTIDE SEQUENCE</scope>
    <source>
        <strain evidence="1">NRRL 5244</strain>
    </source>
</reference>
<organism evidence="1 2">
    <name type="scientific">Linderina macrospora</name>
    <dbReference type="NCBI Taxonomy" id="4868"/>
    <lineage>
        <taxon>Eukaryota</taxon>
        <taxon>Fungi</taxon>
        <taxon>Fungi incertae sedis</taxon>
        <taxon>Zoopagomycota</taxon>
        <taxon>Kickxellomycotina</taxon>
        <taxon>Kickxellomycetes</taxon>
        <taxon>Kickxellales</taxon>
        <taxon>Kickxellaceae</taxon>
        <taxon>Linderina</taxon>
    </lineage>
</organism>
<accession>A0ACC1JFB0</accession>
<evidence type="ECO:0000313" key="1">
    <source>
        <dbReference type="EMBL" id="KAJ1949711.1"/>
    </source>
</evidence>
<comment type="caution">
    <text evidence="1">The sequence shown here is derived from an EMBL/GenBank/DDBJ whole genome shotgun (WGS) entry which is preliminary data.</text>
</comment>
<dbReference type="EMBL" id="JANBPW010000379">
    <property type="protein sequence ID" value="KAJ1949711.1"/>
    <property type="molecule type" value="Genomic_DNA"/>
</dbReference>
<proteinExistence type="predicted"/>